<keyword evidence="6" id="KW-0503">Monooxygenase</keyword>
<dbReference type="PRINTS" id="PR00385">
    <property type="entry name" value="P450"/>
</dbReference>
<comment type="caution">
    <text evidence="7">The sequence shown here is derived from an EMBL/GenBank/DDBJ whole genome shotgun (WGS) entry which is preliminary data.</text>
</comment>
<keyword evidence="8" id="KW-1185">Reference proteome</keyword>
<dbReference type="InterPro" id="IPR002401">
    <property type="entry name" value="Cyt_P450_E_grp-I"/>
</dbReference>
<feature type="binding site" description="axial binding residue" evidence="5">
    <location>
        <position position="141"/>
    </location>
    <ligand>
        <name>heme</name>
        <dbReference type="ChEBI" id="CHEBI:30413"/>
    </ligand>
    <ligandPart>
        <name>Fe</name>
        <dbReference type="ChEBI" id="CHEBI:18248"/>
    </ligandPart>
</feature>
<dbReference type="Gene3D" id="1.10.630.10">
    <property type="entry name" value="Cytochrome P450"/>
    <property type="match status" value="1"/>
</dbReference>
<organism evidence="7 8">
    <name type="scientific">Coptis chinensis</name>
    <dbReference type="NCBI Taxonomy" id="261450"/>
    <lineage>
        <taxon>Eukaryota</taxon>
        <taxon>Viridiplantae</taxon>
        <taxon>Streptophyta</taxon>
        <taxon>Embryophyta</taxon>
        <taxon>Tracheophyta</taxon>
        <taxon>Spermatophyta</taxon>
        <taxon>Magnoliopsida</taxon>
        <taxon>Ranunculales</taxon>
        <taxon>Ranunculaceae</taxon>
        <taxon>Coptidoideae</taxon>
        <taxon>Coptis</taxon>
    </lineage>
</organism>
<keyword evidence="2 5" id="KW-0479">Metal-binding</keyword>
<dbReference type="GO" id="GO:0044550">
    <property type="term" value="P:secondary metabolite biosynthetic process"/>
    <property type="evidence" value="ECO:0007669"/>
    <property type="project" value="UniProtKB-ARBA"/>
</dbReference>
<dbReference type="GO" id="GO:0020037">
    <property type="term" value="F:heme binding"/>
    <property type="evidence" value="ECO:0007669"/>
    <property type="project" value="InterPro"/>
</dbReference>
<comment type="cofactor">
    <cofactor evidence="5">
        <name>heme</name>
        <dbReference type="ChEBI" id="CHEBI:30413"/>
    </cofactor>
</comment>
<evidence type="ECO:0000256" key="2">
    <source>
        <dbReference type="ARBA" id="ARBA00022723"/>
    </source>
</evidence>
<dbReference type="PRINTS" id="PR00463">
    <property type="entry name" value="EP450I"/>
</dbReference>
<dbReference type="PROSITE" id="PS00086">
    <property type="entry name" value="CYTOCHROME_P450"/>
    <property type="match status" value="1"/>
</dbReference>
<protein>
    <recommendedName>
        <fullName evidence="9">Cytochrome P450</fullName>
    </recommendedName>
</protein>
<evidence type="ECO:0000256" key="6">
    <source>
        <dbReference type="RuleBase" id="RU000461"/>
    </source>
</evidence>
<name>A0A835HIT5_9MAGN</name>
<evidence type="ECO:0000313" key="7">
    <source>
        <dbReference type="EMBL" id="KAF9600239.1"/>
    </source>
</evidence>
<keyword evidence="4 5" id="KW-0408">Iron</keyword>
<gene>
    <name evidence="7" type="ORF">IFM89_005063</name>
</gene>
<dbReference type="EMBL" id="JADFTS010000006">
    <property type="protein sequence ID" value="KAF9600239.1"/>
    <property type="molecule type" value="Genomic_DNA"/>
</dbReference>
<dbReference type="PANTHER" id="PTHR47947">
    <property type="entry name" value="CYTOCHROME P450 82C3-RELATED"/>
    <property type="match status" value="1"/>
</dbReference>
<keyword evidence="1 5" id="KW-0349">Heme</keyword>
<sequence>MFVAGVDTMSLTLEWAFSLLVNNPDKLHKARSEIDSHVQGHVLDDSDLTNLPYLHCIIHETLRLYPAAPLLLPHASSEDCTVGGYNIPRGTILFTNIWGIHRDPKVWEEPTTFIPERFEDVHGEREMGIKFSPFGVGRRSCPGAGMSMRMLPLALGTLIQCFEWERVGREQVEMDEHSTGVTMPKAMPLVAMCKPRSNMVNALSQI</sequence>
<dbReference type="GO" id="GO:0005506">
    <property type="term" value="F:iron ion binding"/>
    <property type="evidence" value="ECO:0007669"/>
    <property type="project" value="InterPro"/>
</dbReference>
<accession>A0A835HIT5</accession>
<proteinExistence type="inferred from homology"/>
<dbReference type="InterPro" id="IPR036396">
    <property type="entry name" value="Cyt_P450_sf"/>
</dbReference>
<dbReference type="Proteomes" id="UP000631114">
    <property type="component" value="Unassembled WGS sequence"/>
</dbReference>
<dbReference type="OrthoDB" id="2789670at2759"/>
<comment type="similarity">
    <text evidence="6">Belongs to the cytochrome P450 family.</text>
</comment>
<dbReference type="SUPFAM" id="SSF48264">
    <property type="entry name" value="Cytochrome P450"/>
    <property type="match status" value="1"/>
</dbReference>
<dbReference type="InterPro" id="IPR017972">
    <property type="entry name" value="Cyt_P450_CS"/>
</dbReference>
<evidence type="ECO:0000256" key="5">
    <source>
        <dbReference type="PIRSR" id="PIRSR602401-1"/>
    </source>
</evidence>
<evidence type="ECO:0000256" key="4">
    <source>
        <dbReference type="ARBA" id="ARBA00023004"/>
    </source>
</evidence>
<dbReference type="Pfam" id="PF00067">
    <property type="entry name" value="p450"/>
    <property type="match status" value="1"/>
</dbReference>
<evidence type="ECO:0000313" key="8">
    <source>
        <dbReference type="Proteomes" id="UP000631114"/>
    </source>
</evidence>
<dbReference type="InterPro" id="IPR001128">
    <property type="entry name" value="Cyt_P450"/>
</dbReference>
<dbReference type="PANTHER" id="PTHR47947:SF13">
    <property type="entry name" value="CYTOCHROME P450, FAMILY 81, SUBFAMILY K, POLYPEPTIDE 1-RELATED"/>
    <property type="match status" value="1"/>
</dbReference>
<keyword evidence="3 6" id="KW-0560">Oxidoreductase</keyword>
<evidence type="ECO:0008006" key="9">
    <source>
        <dbReference type="Google" id="ProtNLM"/>
    </source>
</evidence>
<evidence type="ECO:0000256" key="1">
    <source>
        <dbReference type="ARBA" id="ARBA00022617"/>
    </source>
</evidence>
<reference evidence="7 8" key="1">
    <citation type="submission" date="2020-10" db="EMBL/GenBank/DDBJ databases">
        <title>The Coptis chinensis genome and diversification of protoberbering-type alkaloids.</title>
        <authorList>
            <person name="Wang B."/>
            <person name="Shu S."/>
            <person name="Song C."/>
            <person name="Liu Y."/>
        </authorList>
    </citation>
    <scope>NUCLEOTIDE SEQUENCE [LARGE SCALE GENOMIC DNA]</scope>
    <source>
        <strain evidence="7">HL-2020</strain>
        <tissue evidence="7">Leaf</tissue>
    </source>
</reference>
<dbReference type="GO" id="GO:0016705">
    <property type="term" value="F:oxidoreductase activity, acting on paired donors, with incorporation or reduction of molecular oxygen"/>
    <property type="evidence" value="ECO:0007669"/>
    <property type="project" value="InterPro"/>
</dbReference>
<dbReference type="InterPro" id="IPR050651">
    <property type="entry name" value="Plant_Cytochrome_P450_Monoox"/>
</dbReference>
<dbReference type="AlphaFoldDB" id="A0A835HIT5"/>
<dbReference type="GO" id="GO:0004497">
    <property type="term" value="F:monooxygenase activity"/>
    <property type="evidence" value="ECO:0007669"/>
    <property type="project" value="UniProtKB-KW"/>
</dbReference>
<evidence type="ECO:0000256" key="3">
    <source>
        <dbReference type="ARBA" id="ARBA00023002"/>
    </source>
</evidence>